<dbReference type="EMBL" id="JAIWYP010000008">
    <property type="protein sequence ID" value="KAH3783356.1"/>
    <property type="molecule type" value="Genomic_DNA"/>
</dbReference>
<comment type="caution">
    <text evidence="2">The sequence shown here is derived from an EMBL/GenBank/DDBJ whole genome shotgun (WGS) entry which is preliminary data.</text>
</comment>
<dbReference type="AlphaFoldDB" id="A0A9D4ERX9"/>
<keyword evidence="3" id="KW-1185">Reference proteome</keyword>
<proteinExistence type="predicted"/>
<reference evidence="2" key="1">
    <citation type="journal article" date="2019" name="bioRxiv">
        <title>The Genome of the Zebra Mussel, Dreissena polymorpha: A Resource for Invasive Species Research.</title>
        <authorList>
            <person name="McCartney M.A."/>
            <person name="Auch B."/>
            <person name="Kono T."/>
            <person name="Mallez S."/>
            <person name="Zhang Y."/>
            <person name="Obille A."/>
            <person name="Becker A."/>
            <person name="Abrahante J.E."/>
            <person name="Garbe J."/>
            <person name="Badalamenti J.P."/>
            <person name="Herman A."/>
            <person name="Mangelson H."/>
            <person name="Liachko I."/>
            <person name="Sullivan S."/>
            <person name="Sone E.D."/>
            <person name="Koren S."/>
            <person name="Silverstein K.A.T."/>
            <person name="Beckman K.B."/>
            <person name="Gohl D.M."/>
        </authorList>
    </citation>
    <scope>NUCLEOTIDE SEQUENCE</scope>
    <source>
        <strain evidence="2">Duluth1</strain>
        <tissue evidence="2">Whole animal</tissue>
    </source>
</reference>
<evidence type="ECO:0000313" key="3">
    <source>
        <dbReference type="Proteomes" id="UP000828390"/>
    </source>
</evidence>
<protein>
    <submittedName>
        <fullName evidence="2">Uncharacterized protein</fullName>
    </submittedName>
</protein>
<name>A0A9D4ERX9_DREPO</name>
<sequence>MYSLYINHDRAQETPVGILRTTLSAYTGMPTPVVDFRSQKSALSRHHRQDDARGSADVQRVHGADVTQALLVVDVEVEQVTAAFP</sequence>
<feature type="region of interest" description="Disordered" evidence="1">
    <location>
        <begin position="40"/>
        <end position="59"/>
    </location>
</feature>
<gene>
    <name evidence="2" type="ORF">DPMN_161293</name>
</gene>
<dbReference type="Proteomes" id="UP000828390">
    <property type="component" value="Unassembled WGS sequence"/>
</dbReference>
<organism evidence="2 3">
    <name type="scientific">Dreissena polymorpha</name>
    <name type="common">Zebra mussel</name>
    <name type="synonym">Mytilus polymorpha</name>
    <dbReference type="NCBI Taxonomy" id="45954"/>
    <lineage>
        <taxon>Eukaryota</taxon>
        <taxon>Metazoa</taxon>
        <taxon>Spiralia</taxon>
        <taxon>Lophotrochozoa</taxon>
        <taxon>Mollusca</taxon>
        <taxon>Bivalvia</taxon>
        <taxon>Autobranchia</taxon>
        <taxon>Heteroconchia</taxon>
        <taxon>Euheterodonta</taxon>
        <taxon>Imparidentia</taxon>
        <taxon>Neoheterodontei</taxon>
        <taxon>Myida</taxon>
        <taxon>Dreissenoidea</taxon>
        <taxon>Dreissenidae</taxon>
        <taxon>Dreissena</taxon>
    </lineage>
</organism>
<evidence type="ECO:0000313" key="2">
    <source>
        <dbReference type="EMBL" id="KAH3783356.1"/>
    </source>
</evidence>
<accession>A0A9D4ERX9</accession>
<evidence type="ECO:0000256" key="1">
    <source>
        <dbReference type="SAM" id="MobiDB-lite"/>
    </source>
</evidence>
<feature type="compositionally biased region" description="Basic and acidic residues" evidence="1">
    <location>
        <begin position="48"/>
        <end position="59"/>
    </location>
</feature>
<reference evidence="2" key="2">
    <citation type="submission" date="2020-11" db="EMBL/GenBank/DDBJ databases">
        <authorList>
            <person name="McCartney M.A."/>
            <person name="Auch B."/>
            <person name="Kono T."/>
            <person name="Mallez S."/>
            <person name="Becker A."/>
            <person name="Gohl D.M."/>
            <person name="Silverstein K.A.T."/>
            <person name="Koren S."/>
            <person name="Bechman K.B."/>
            <person name="Herman A."/>
            <person name="Abrahante J.E."/>
            <person name="Garbe J."/>
        </authorList>
    </citation>
    <scope>NUCLEOTIDE SEQUENCE</scope>
    <source>
        <strain evidence="2">Duluth1</strain>
        <tissue evidence="2">Whole animal</tissue>
    </source>
</reference>